<dbReference type="InParanoid" id="B6IFW4"/>
<organism evidence="1 2">
    <name type="scientific">Caenorhabditis briggsae</name>
    <dbReference type="NCBI Taxonomy" id="6238"/>
    <lineage>
        <taxon>Eukaryota</taxon>
        <taxon>Metazoa</taxon>
        <taxon>Ecdysozoa</taxon>
        <taxon>Nematoda</taxon>
        <taxon>Chromadorea</taxon>
        <taxon>Rhabditida</taxon>
        <taxon>Rhabditina</taxon>
        <taxon>Rhabditomorpha</taxon>
        <taxon>Rhabditoidea</taxon>
        <taxon>Rhabditidae</taxon>
        <taxon>Peloderinae</taxon>
        <taxon>Caenorhabditis</taxon>
    </lineage>
</organism>
<accession>B6IFW4</accession>
<evidence type="ECO:0000313" key="2">
    <source>
        <dbReference type="Proteomes" id="UP000008549"/>
    </source>
</evidence>
<dbReference type="Proteomes" id="UP000008549">
    <property type="component" value="Unassembled WGS sequence"/>
</dbReference>
<dbReference type="RefSeq" id="XP_045098350.1">
    <property type="nucleotide sequence ID" value="XM_045238193.1"/>
</dbReference>
<dbReference type="CTD" id="68918697"/>
<proteinExistence type="predicted"/>
<reference evidence="1 2" key="2">
    <citation type="journal article" date="2011" name="PLoS Genet.">
        <title>Caenorhabditis briggsae recombinant inbred line genotypes reveal inter-strain incompatibility and the evolution of recombination.</title>
        <authorList>
            <person name="Ross J.A."/>
            <person name="Koboldt D.C."/>
            <person name="Staisch J.E."/>
            <person name="Chamberlin H.M."/>
            <person name="Gupta B.P."/>
            <person name="Miller R.D."/>
            <person name="Baird S.E."/>
            <person name="Haag E.S."/>
        </authorList>
    </citation>
    <scope>NUCLEOTIDE SEQUENCE [LARGE SCALE GENOMIC DNA]</scope>
    <source>
        <strain evidence="1 2">AF16</strain>
    </source>
</reference>
<gene>
    <name evidence="1" type="ORF">CBG27242</name>
    <name evidence="1" type="ORF">CBG_27242</name>
</gene>
<evidence type="ECO:0000313" key="1">
    <source>
        <dbReference type="EMBL" id="CAR98780.1"/>
    </source>
</evidence>
<dbReference type="EMBL" id="HE601135">
    <property type="protein sequence ID" value="CAR98780.1"/>
    <property type="molecule type" value="Genomic_DNA"/>
</dbReference>
<dbReference type="KEGG" id="cbr:CBG_27242"/>
<name>B6IFW4_CAEBR</name>
<sequence length="15" mass="1808">MRKEESQLCILETMP</sequence>
<dbReference type="GeneID" id="68918697"/>
<reference evidence="1 2" key="1">
    <citation type="journal article" date="2003" name="PLoS Biol.">
        <title>The genome sequence of Caenorhabditis briggsae: a platform for comparative genomics.</title>
        <authorList>
            <person name="Stein L.D."/>
            <person name="Bao Z."/>
            <person name="Blasiar D."/>
            <person name="Blumenthal T."/>
            <person name="Brent M.R."/>
            <person name="Chen N."/>
            <person name="Chinwalla A."/>
            <person name="Clarke L."/>
            <person name="Clee C."/>
            <person name="Coghlan A."/>
            <person name="Coulson A."/>
            <person name="D'Eustachio P."/>
            <person name="Fitch D.H."/>
            <person name="Fulton L.A."/>
            <person name="Fulton R.E."/>
            <person name="Griffiths-Jones S."/>
            <person name="Harris T.W."/>
            <person name="Hillier L.W."/>
            <person name="Kamath R."/>
            <person name="Kuwabara P.E."/>
            <person name="Mardis E.R."/>
            <person name="Marra M.A."/>
            <person name="Miner T.L."/>
            <person name="Minx P."/>
            <person name="Mullikin J.C."/>
            <person name="Plumb R.W."/>
            <person name="Rogers J."/>
            <person name="Schein J.E."/>
            <person name="Sohrmann M."/>
            <person name="Spieth J."/>
            <person name="Stajich J.E."/>
            <person name="Wei C."/>
            <person name="Willey D."/>
            <person name="Wilson R.K."/>
            <person name="Durbin R."/>
            <person name="Waterston R.H."/>
        </authorList>
    </citation>
    <scope>NUCLEOTIDE SEQUENCE [LARGE SCALE GENOMIC DNA]</scope>
    <source>
        <strain evidence="1 2">AF16</strain>
    </source>
</reference>
<keyword evidence="2" id="KW-1185">Reference proteome</keyword>
<protein>
    <submittedName>
        <fullName evidence="1">Protein CBG27242</fullName>
    </submittedName>
</protein>